<dbReference type="RefSeq" id="WP_278638316.1">
    <property type="nucleotide sequence ID" value="NZ_JAGZZP010000016.1"/>
</dbReference>
<proteinExistence type="predicted"/>
<dbReference type="AlphaFoldDB" id="A0A943SP40"/>
<evidence type="ECO:0000313" key="1">
    <source>
        <dbReference type="EMBL" id="MBS6535643.1"/>
    </source>
</evidence>
<accession>A0A943SP40</accession>
<name>A0A943SP40_9FIRM</name>
<protein>
    <submittedName>
        <fullName evidence="1">Uncharacterized protein</fullName>
    </submittedName>
</protein>
<reference evidence="1" key="1">
    <citation type="submission" date="2021-02" db="EMBL/GenBank/DDBJ databases">
        <title>Infant gut strain persistence is associated with maternal origin, phylogeny, and functional potential including surface adhesion and iron acquisition.</title>
        <authorList>
            <person name="Lou Y.C."/>
        </authorList>
    </citation>
    <scope>NUCLEOTIDE SEQUENCE</scope>
    <source>
        <strain evidence="1">L3_060_052G1_dasL3_060_052G1_concoct_1</strain>
    </source>
</reference>
<comment type="caution">
    <text evidence="1">The sequence shown here is derived from an EMBL/GenBank/DDBJ whole genome shotgun (WGS) entry which is preliminary data.</text>
</comment>
<dbReference type="Proteomes" id="UP000748991">
    <property type="component" value="Unassembled WGS sequence"/>
</dbReference>
<dbReference type="EMBL" id="JAGZZP010000016">
    <property type="protein sequence ID" value="MBS6535643.1"/>
    <property type="molecule type" value="Genomic_DNA"/>
</dbReference>
<gene>
    <name evidence="1" type="ORF">KH327_07410</name>
</gene>
<evidence type="ECO:0000313" key="2">
    <source>
        <dbReference type="Proteomes" id="UP000748991"/>
    </source>
</evidence>
<sequence length="79" mass="9496">MTNLAINKEVLIPLLSDKERIDFEVQEEQGFSTNQVIFYNYLIKVRSSEDFKNVQKEEDELTKRYTEFMESMFEKYGLN</sequence>
<organism evidence="1 2">
    <name type="scientific">Peptoniphilus harei</name>
    <dbReference type="NCBI Taxonomy" id="54005"/>
    <lineage>
        <taxon>Bacteria</taxon>
        <taxon>Bacillati</taxon>
        <taxon>Bacillota</taxon>
        <taxon>Tissierellia</taxon>
        <taxon>Tissierellales</taxon>
        <taxon>Peptoniphilaceae</taxon>
        <taxon>Peptoniphilus</taxon>
    </lineage>
</organism>